<dbReference type="EMBL" id="RMBX01000010">
    <property type="protein sequence ID" value="RPD39553.1"/>
    <property type="molecule type" value="Genomic_DNA"/>
</dbReference>
<proteinExistence type="inferred from homology"/>
<accession>A0A3N4MVY2</accession>
<evidence type="ECO:0000313" key="4">
    <source>
        <dbReference type="Proteomes" id="UP000279089"/>
    </source>
</evidence>
<comment type="similarity">
    <text evidence="1">Belongs to the AHA1 family.</text>
</comment>
<dbReference type="RefSeq" id="WP_120515692.1">
    <property type="nucleotide sequence ID" value="NZ_QXZY01000004.1"/>
</dbReference>
<keyword evidence="4" id="KW-1185">Reference proteome</keyword>
<dbReference type="InterPro" id="IPR013538">
    <property type="entry name" value="ASHA1/2-like_C"/>
</dbReference>
<name>A0A3N4MVY2_9BACT</name>
<dbReference type="InterPro" id="IPR023393">
    <property type="entry name" value="START-like_dom_sf"/>
</dbReference>
<feature type="domain" description="Activator of Hsp90 ATPase homologue 1/2-like C-terminal" evidence="2">
    <location>
        <begin position="14"/>
        <end position="160"/>
    </location>
</feature>
<dbReference type="AlphaFoldDB" id="A0A3N4MVY2"/>
<dbReference type="SUPFAM" id="SSF55961">
    <property type="entry name" value="Bet v1-like"/>
    <property type="match status" value="1"/>
</dbReference>
<dbReference type="Pfam" id="PF08327">
    <property type="entry name" value="AHSA1"/>
    <property type="match status" value="1"/>
</dbReference>
<protein>
    <submittedName>
        <fullName evidence="3">SRPBCC domain-containing protein</fullName>
    </submittedName>
</protein>
<evidence type="ECO:0000256" key="1">
    <source>
        <dbReference type="ARBA" id="ARBA00006817"/>
    </source>
</evidence>
<dbReference type="Proteomes" id="UP000279089">
    <property type="component" value="Unassembled WGS sequence"/>
</dbReference>
<dbReference type="OrthoDB" id="384974at2"/>
<evidence type="ECO:0000259" key="2">
    <source>
        <dbReference type="Pfam" id="PF08327"/>
    </source>
</evidence>
<organism evidence="3 4">
    <name type="scientific">Chitinophaga barathri</name>
    <dbReference type="NCBI Taxonomy" id="1647451"/>
    <lineage>
        <taxon>Bacteria</taxon>
        <taxon>Pseudomonadati</taxon>
        <taxon>Bacteroidota</taxon>
        <taxon>Chitinophagia</taxon>
        <taxon>Chitinophagales</taxon>
        <taxon>Chitinophagaceae</taxon>
        <taxon>Chitinophaga</taxon>
    </lineage>
</organism>
<sequence>MNQQPTFTLVHEFDAPQKLVFNAFSNAEALNEWWGPAESRNTVISLDFRPGGIFHFQMDFSGSVAYGRFLFKKIRPHDLLEFTNAFADKNAQVVKAPFDVQLPLEIFYRLVFAENKGKTTITLTGRPVDASPEETAGFQSIAGSMEEGFGKTFDKLSVYLARAKTTP</sequence>
<evidence type="ECO:0000313" key="3">
    <source>
        <dbReference type="EMBL" id="RPD39553.1"/>
    </source>
</evidence>
<dbReference type="CDD" id="cd07814">
    <property type="entry name" value="SRPBCC_CalC_Aha1-like"/>
    <property type="match status" value="1"/>
</dbReference>
<gene>
    <name evidence="3" type="ORF">EG028_18005</name>
</gene>
<reference evidence="4" key="1">
    <citation type="submission" date="2018-11" db="EMBL/GenBank/DDBJ databases">
        <title>Chitinophaga lutea sp.nov., isolate from arsenic contaminated soil.</title>
        <authorList>
            <person name="Zong Y."/>
        </authorList>
    </citation>
    <scope>NUCLEOTIDE SEQUENCE [LARGE SCALE GENOMIC DNA]</scope>
    <source>
        <strain evidence="4">YLT18</strain>
    </source>
</reference>
<dbReference type="Gene3D" id="3.30.530.20">
    <property type="match status" value="1"/>
</dbReference>
<comment type="caution">
    <text evidence="3">The sequence shown here is derived from an EMBL/GenBank/DDBJ whole genome shotgun (WGS) entry which is preliminary data.</text>
</comment>